<feature type="transmembrane region" description="Helical" evidence="5">
    <location>
        <begin position="89"/>
        <end position="110"/>
    </location>
</feature>
<evidence type="ECO:0000313" key="6">
    <source>
        <dbReference type="EMBL" id="KAA8643737.1"/>
    </source>
</evidence>
<sequence>MQSEIEVELSMSIFILAYTVGPLFFGRASEVYCRVRLLQISNLWYLAWNLGCGFAQSLAGLFVLLFLAGIGGSAPAVLGGGAIRGTWKFYTLAPVLGPIVGPIAGGFIAEYSTWCWVFWSSSAAAAVIQISACFGCASRIPLHTGNKPGDGNLLSKLGHALVRPFRIFTTQPIITVIALYMGYLFGTTYFMLATFPVIWSKLYSETPGIGGLNYVSIAIGSFRGIALNFFVIDRIYHNLKGKNGDVGRPEFRMPTMFIGSILITIGLFWYGWSVQVRCLQGMQTYTVDSYPTYAASAMATCALLRSLAGFPFPLFAPYLCKNLGSYALCRR</sequence>
<dbReference type="Pfam" id="PF07690">
    <property type="entry name" value="MFS_1"/>
    <property type="match status" value="1"/>
</dbReference>
<protein>
    <recommendedName>
        <fullName evidence="8">Major facilitator superfamily (MFS) profile domain-containing protein</fullName>
    </recommendedName>
</protein>
<feature type="transmembrane region" description="Helical" evidence="5">
    <location>
        <begin position="211"/>
        <end position="232"/>
    </location>
</feature>
<keyword evidence="2 5" id="KW-0812">Transmembrane</keyword>
<dbReference type="PANTHER" id="PTHR23502">
    <property type="entry name" value="MAJOR FACILITATOR SUPERFAMILY"/>
    <property type="match status" value="1"/>
</dbReference>
<evidence type="ECO:0000256" key="2">
    <source>
        <dbReference type="ARBA" id="ARBA00022692"/>
    </source>
</evidence>
<dbReference type="VEuPathDB" id="FungiDB:EYZ11_010907"/>
<evidence type="ECO:0000256" key="3">
    <source>
        <dbReference type="ARBA" id="ARBA00022989"/>
    </source>
</evidence>
<comment type="caution">
    <text evidence="6">The sequence shown here is derived from an EMBL/GenBank/DDBJ whole genome shotgun (WGS) entry which is preliminary data.</text>
</comment>
<evidence type="ECO:0000313" key="7">
    <source>
        <dbReference type="Proteomes" id="UP000324241"/>
    </source>
</evidence>
<evidence type="ECO:0008006" key="8">
    <source>
        <dbReference type="Google" id="ProtNLM"/>
    </source>
</evidence>
<feature type="transmembrane region" description="Helical" evidence="5">
    <location>
        <begin position="173"/>
        <end position="199"/>
    </location>
</feature>
<dbReference type="Proteomes" id="UP000324241">
    <property type="component" value="Unassembled WGS sequence"/>
</dbReference>
<comment type="subcellular location">
    <subcellularLocation>
        <location evidence="1">Membrane</location>
        <topology evidence="1">Multi-pass membrane protein</topology>
    </subcellularLocation>
</comment>
<dbReference type="EMBL" id="QUQM01000005">
    <property type="protein sequence ID" value="KAA8643737.1"/>
    <property type="molecule type" value="Genomic_DNA"/>
</dbReference>
<gene>
    <name evidence="6" type="ORF">ATNIH1004_010511</name>
</gene>
<evidence type="ECO:0000256" key="1">
    <source>
        <dbReference type="ARBA" id="ARBA00004141"/>
    </source>
</evidence>
<organism evidence="6 7">
    <name type="scientific">Aspergillus tanneri</name>
    <dbReference type="NCBI Taxonomy" id="1220188"/>
    <lineage>
        <taxon>Eukaryota</taxon>
        <taxon>Fungi</taxon>
        <taxon>Dikarya</taxon>
        <taxon>Ascomycota</taxon>
        <taxon>Pezizomycotina</taxon>
        <taxon>Eurotiomycetes</taxon>
        <taxon>Eurotiomycetidae</taxon>
        <taxon>Eurotiales</taxon>
        <taxon>Aspergillaceae</taxon>
        <taxon>Aspergillus</taxon>
        <taxon>Aspergillus subgen. Circumdati</taxon>
    </lineage>
</organism>
<feature type="transmembrane region" description="Helical" evidence="5">
    <location>
        <begin position="253"/>
        <end position="272"/>
    </location>
</feature>
<dbReference type="GeneID" id="54333212"/>
<name>A0A5M9MLV9_9EURO</name>
<feature type="transmembrane region" description="Helical" evidence="5">
    <location>
        <begin position="7"/>
        <end position="25"/>
    </location>
</feature>
<dbReference type="RefSeq" id="XP_033423098.1">
    <property type="nucleotide sequence ID" value="XM_033575080.1"/>
</dbReference>
<evidence type="ECO:0000256" key="4">
    <source>
        <dbReference type="ARBA" id="ARBA00023136"/>
    </source>
</evidence>
<keyword evidence="3 5" id="KW-1133">Transmembrane helix</keyword>
<dbReference type="AlphaFoldDB" id="A0A5M9MLV9"/>
<reference evidence="6 7" key="1">
    <citation type="submission" date="2019-08" db="EMBL/GenBank/DDBJ databases">
        <title>The genome sequence of a newly discovered highly antifungal drug resistant Aspergillus species, Aspergillus tanneri NIH 1004.</title>
        <authorList>
            <person name="Mounaud S."/>
            <person name="Singh I."/>
            <person name="Joardar V."/>
            <person name="Pakala S."/>
            <person name="Pakala S."/>
            <person name="Venepally P."/>
            <person name="Chung J.K."/>
            <person name="Losada L."/>
            <person name="Nierman W.C."/>
        </authorList>
    </citation>
    <scope>NUCLEOTIDE SEQUENCE [LARGE SCALE GENOMIC DNA]</scope>
    <source>
        <strain evidence="6 7">NIH1004</strain>
    </source>
</reference>
<dbReference type="SUPFAM" id="SSF103473">
    <property type="entry name" value="MFS general substrate transporter"/>
    <property type="match status" value="1"/>
</dbReference>
<feature type="transmembrane region" description="Helical" evidence="5">
    <location>
        <begin position="292"/>
        <end position="316"/>
    </location>
</feature>
<dbReference type="PANTHER" id="PTHR23502:SF143">
    <property type="entry name" value="MULTIDRUG TRANSPORTER, PUTATIVE (AFU_ORTHOLOGUE AFUA_7G04900)-RELATED"/>
    <property type="match status" value="1"/>
</dbReference>
<dbReference type="InterPro" id="IPR011701">
    <property type="entry name" value="MFS"/>
</dbReference>
<keyword evidence="4 5" id="KW-0472">Membrane</keyword>
<dbReference type="Gene3D" id="1.20.1250.20">
    <property type="entry name" value="MFS general substrate transporter like domains"/>
    <property type="match status" value="1"/>
</dbReference>
<dbReference type="GO" id="GO:0016020">
    <property type="term" value="C:membrane"/>
    <property type="evidence" value="ECO:0007669"/>
    <property type="project" value="UniProtKB-SubCell"/>
</dbReference>
<dbReference type="GO" id="GO:0022857">
    <property type="term" value="F:transmembrane transporter activity"/>
    <property type="evidence" value="ECO:0007669"/>
    <property type="project" value="InterPro"/>
</dbReference>
<evidence type="ECO:0000256" key="5">
    <source>
        <dbReference type="SAM" id="Phobius"/>
    </source>
</evidence>
<accession>A0A5M9MLV9</accession>
<dbReference type="OrthoDB" id="6770063at2759"/>
<feature type="transmembrane region" description="Helical" evidence="5">
    <location>
        <begin position="116"/>
        <end position="137"/>
    </location>
</feature>
<proteinExistence type="predicted"/>
<dbReference type="InterPro" id="IPR036259">
    <property type="entry name" value="MFS_trans_sf"/>
</dbReference>